<protein>
    <submittedName>
        <fullName evidence="1">Uncharacterized protein</fullName>
    </submittedName>
</protein>
<sequence length="94" mass="10237">MSRHRCTARRQGVAPAYAPCCLASSTTLAPVSPLNLWRATSPTMSPADVTGSMAWCTRTVMLTGSTPWCMGDRMLLRCHGRCSSLDSCKRMNVI</sequence>
<organism evidence="1 2">
    <name type="scientific">Sorghum bicolor</name>
    <name type="common">Sorghum</name>
    <name type="synonym">Sorghum vulgare</name>
    <dbReference type="NCBI Taxonomy" id="4558"/>
    <lineage>
        <taxon>Eukaryota</taxon>
        <taxon>Viridiplantae</taxon>
        <taxon>Streptophyta</taxon>
        <taxon>Embryophyta</taxon>
        <taxon>Tracheophyta</taxon>
        <taxon>Spermatophyta</taxon>
        <taxon>Magnoliopsida</taxon>
        <taxon>Liliopsida</taxon>
        <taxon>Poales</taxon>
        <taxon>Poaceae</taxon>
        <taxon>PACMAD clade</taxon>
        <taxon>Panicoideae</taxon>
        <taxon>Andropogonodae</taxon>
        <taxon>Andropogoneae</taxon>
        <taxon>Sorghinae</taxon>
        <taxon>Sorghum</taxon>
    </lineage>
</organism>
<reference evidence="1" key="1">
    <citation type="journal article" date="2019" name="BMC Genomics">
        <title>A new reference genome for Sorghum bicolor reveals high levels of sequence similarity between sweet and grain genotypes: implications for the genetics of sugar metabolism.</title>
        <authorList>
            <person name="Cooper E.A."/>
            <person name="Brenton Z.W."/>
            <person name="Flinn B.S."/>
            <person name="Jenkins J."/>
            <person name="Shu S."/>
            <person name="Flowers D."/>
            <person name="Luo F."/>
            <person name="Wang Y."/>
            <person name="Xia P."/>
            <person name="Barry K."/>
            <person name="Daum C."/>
            <person name="Lipzen A."/>
            <person name="Yoshinaga Y."/>
            <person name="Schmutz J."/>
            <person name="Saski C."/>
            <person name="Vermerris W."/>
            <person name="Kresovich S."/>
        </authorList>
    </citation>
    <scope>NUCLEOTIDE SEQUENCE</scope>
</reference>
<accession>A0A921S300</accession>
<reference evidence="1" key="2">
    <citation type="submission" date="2020-10" db="EMBL/GenBank/DDBJ databases">
        <authorList>
            <person name="Cooper E.A."/>
            <person name="Brenton Z.W."/>
            <person name="Flinn B.S."/>
            <person name="Jenkins J."/>
            <person name="Shu S."/>
            <person name="Flowers D."/>
            <person name="Luo F."/>
            <person name="Wang Y."/>
            <person name="Xia P."/>
            <person name="Barry K."/>
            <person name="Daum C."/>
            <person name="Lipzen A."/>
            <person name="Yoshinaga Y."/>
            <person name="Schmutz J."/>
            <person name="Saski C."/>
            <person name="Vermerris W."/>
            <person name="Kresovich S."/>
        </authorList>
    </citation>
    <scope>NUCLEOTIDE SEQUENCE</scope>
</reference>
<dbReference type="EMBL" id="CM027680">
    <property type="protein sequence ID" value="KAG0550385.1"/>
    <property type="molecule type" value="Genomic_DNA"/>
</dbReference>
<gene>
    <name evidence="1" type="ORF">BDA96_01G333400</name>
</gene>
<proteinExistence type="predicted"/>
<evidence type="ECO:0000313" key="1">
    <source>
        <dbReference type="EMBL" id="KAG0550385.1"/>
    </source>
</evidence>
<dbReference type="Proteomes" id="UP000807115">
    <property type="component" value="Chromosome 1"/>
</dbReference>
<evidence type="ECO:0000313" key="2">
    <source>
        <dbReference type="Proteomes" id="UP000807115"/>
    </source>
</evidence>
<dbReference type="AlphaFoldDB" id="A0A921S300"/>
<name>A0A921S300_SORBI</name>
<comment type="caution">
    <text evidence="1">The sequence shown here is derived from an EMBL/GenBank/DDBJ whole genome shotgun (WGS) entry which is preliminary data.</text>
</comment>